<keyword evidence="3" id="KW-1185">Reference proteome</keyword>
<comment type="caution">
    <text evidence="2">The sequence shown here is derived from an EMBL/GenBank/DDBJ whole genome shotgun (WGS) entry which is preliminary data.</text>
</comment>
<evidence type="ECO:0000313" key="3">
    <source>
        <dbReference type="Proteomes" id="UP001549363"/>
    </source>
</evidence>
<evidence type="ECO:0000313" key="2">
    <source>
        <dbReference type="EMBL" id="MET4562382.1"/>
    </source>
</evidence>
<feature type="transmembrane region" description="Helical" evidence="1">
    <location>
        <begin position="86"/>
        <end position="105"/>
    </location>
</feature>
<name>A0ABV2PN58_9BACI</name>
<sequence>MRKDLLIRIVGGFVSGVVIGQIVQICISIGLGKGSYIAIVPDFSALFTSETVAICTQIFLTGIIGVTFALAALVFEIARWSMLKQFIVHFCMTAIVWIPIVMILWMPKTMANIFSLLVSFIGTYIVTWLLQYRLAKRDIEKINAIFERGEFHDH</sequence>
<keyword evidence="1" id="KW-0472">Membrane</keyword>
<proteinExistence type="predicted"/>
<protein>
    <submittedName>
        <fullName evidence="2">Glucan phosphoethanolaminetransferase (Alkaline phosphatase superfamily)</fullName>
    </submittedName>
</protein>
<accession>A0ABV2PN58</accession>
<dbReference type="Proteomes" id="UP001549363">
    <property type="component" value="Unassembled WGS sequence"/>
</dbReference>
<feature type="transmembrane region" description="Helical" evidence="1">
    <location>
        <begin position="7"/>
        <end position="31"/>
    </location>
</feature>
<dbReference type="RefSeq" id="WP_107924633.1">
    <property type="nucleotide sequence ID" value="NZ_JBEPSB010000020.1"/>
</dbReference>
<dbReference type="Pfam" id="PF11457">
    <property type="entry name" value="DUF3021"/>
    <property type="match status" value="1"/>
</dbReference>
<feature type="transmembrane region" description="Helical" evidence="1">
    <location>
        <begin position="111"/>
        <end position="130"/>
    </location>
</feature>
<feature type="transmembrane region" description="Helical" evidence="1">
    <location>
        <begin position="51"/>
        <end position="74"/>
    </location>
</feature>
<gene>
    <name evidence="2" type="ORF">ABIA69_003572</name>
</gene>
<dbReference type="InterPro" id="IPR021560">
    <property type="entry name" value="DUF3021"/>
</dbReference>
<reference evidence="2 3" key="1">
    <citation type="submission" date="2024-06" db="EMBL/GenBank/DDBJ databases">
        <title>Sorghum-associated microbial communities from plants grown in Nebraska, USA.</title>
        <authorList>
            <person name="Schachtman D."/>
        </authorList>
    </citation>
    <scope>NUCLEOTIDE SEQUENCE [LARGE SCALE GENOMIC DNA]</scope>
    <source>
        <strain evidence="2 3">736</strain>
    </source>
</reference>
<keyword evidence="1" id="KW-1133">Transmembrane helix</keyword>
<dbReference type="EMBL" id="JBEPSB010000020">
    <property type="protein sequence ID" value="MET4562382.1"/>
    <property type="molecule type" value="Genomic_DNA"/>
</dbReference>
<keyword evidence="1" id="KW-0812">Transmembrane</keyword>
<evidence type="ECO:0000256" key="1">
    <source>
        <dbReference type="SAM" id="Phobius"/>
    </source>
</evidence>
<organism evidence="2 3">
    <name type="scientific">Lysinibacillus parviboronicapiens</name>
    <dbReference type="NCBI Taxonomy" id="436516"/>
    <lineage>
        <taxon>Bacteria</taxon>
        <taxon>Bacillati</taxon>
        <taxon>Bacillota</taxon>
        <taxon>Bacilli</taxon>
        <taxon>Bacillales</taxon>
        <taxon>Bacillaceae</taxon>
        <taxon>Lysinibacillus</taxon>
    </lineage>
</organism>